<feature type="transmembrane region" description="Helical" evidence="8">
    <location>
        <begin position="158"/>
        <end position="177"/>
    </location>
</feature>
<keyword evidence="11" id="KW-1185">Reference proteome</keyword>
<feature type="transmembrane region" description="Helical" evidence="8">
    <location>
        <begin position="109"/>
        <end position="124"/>
    </location>
</feature>
<dbReference type="PANTHER" id="PTHR30509">
    <property type="entry name" value="P-HYDROXYBENZOIC ACID EFFLUX PUMP SUBUNIT-RELATED"/>
    <property type="match status" value="1"/>
</dbReference>
<feature type="transmembrane region" description="Helical" evidence="8">
    <location>
        <begin position="131"/>
        <end position="152"/>
    </location>
</feature>
<evidence type="ECO:0000256" key="3">
    <source>
        <dbReference type="ARBA" id="ARBA00022692"/>
    </source>
</evidence>
<protein>
    <submittedName>
        <fullName evidence="10">Membrane protein</fullName>
    </submittedName>
</protein>
<gene>
    <name evidence="10" type="ORF">GCM10010345_85010</name>
</gene>
<evidence type="ECO:0000256" key="2">
    <source>
        <dbReference type="ARBA" id="ARBA00022475"/>
    </source>
</evidence>
<organism evidence="10 11">
    <name type="scientific">Streptomyces canarius</name>
    <dbReference type="NCBI Taxonomy" id="285453"/>
    <lineage>
        <taxon>Bacteria</taxon>
        <taxon>Bacillati</taxon>
        <taxon>Actinomycetota</taxon>
        <taxon>Actinomycetes</taxon>
        <taxon>Kitasatosporales</taxon>
        <taxon>Streptomycetaceae</taxon>
        <taxon>Streptomyces</taxon>
    </lineage>
</organism>
<feature type="transmembrane region" description="Helical" evidence="8">
    <location>
        <begin position="413"/>
        <end position="431"/>
    </location>
</feature>
<keyword evidence="2" id="KW-1003">Cell membrane</keyword>
<dbReference type="Pfam" id="PF13515">
    <property type="entry name" value="FUSC_2"/>
    <property type="match status" value="1"/>
</dbReference>
<keyword evidence="5 8" id="KW-0472">Membrane</keyword>
<feature type="domain" description="Integral membrane bound transporter" evidence="9">
    <location>
        <begin position="400"/>
        <end position="527"/>
    </location>
</feature>
<comment type="similarity">
    <text evidence="6">Belongs to the YccS/YhfK family.</text>
</comment>
<keyword evidence="4 8" id="KW-1133">Transmembrane helix</keyword>
<evidence type="ECO:0000256" key="5">
    <source>
        <dbReference type="ARBA" id="ARBA00023136"/>
    </source>
</evidence>
<evidence type="ECO:0000256" key="8">
    <source>
        <dbReference type="SAM" id="Phobius"/>
    </source>
</evidence>
<evidence type="ECO:0000259" key="9">
    <source>
        <dbReference type="Pfam" id="PF13515"/>
    </source>
</evidence>
<comment type="subcellular location">
    <subcellularLocation>
        <location evidence="1">Cell membrane</location>
        <topology evidence="1">Multi-pass membrane protein</topology>
    </subcellularLocation>
</comment>
<dbReference type="PANTHER" id="PTHR30509:SF9">
    <property type="entry name" value="MULTIDRUG RESISTANCE PROTEIN MDTO"/>
    <property type="match status" value="1"/>
</dbReference>
<dbReference type="EMBL" id="BMVN01000064">
    <property type="protein sequence ID" value="GHA68276.1"/>
    <property type="molecule type" value="Genomic_DNA"/>
</dbReference>
<feature type="region of interest" description="Disordered" evidence="7">
    <location>
        <begin position="714"/>
        <end position="746"/>
    </location>
</feature>
<keyword evidence="3 8" id="KW-0812">Transmembrane</keyword>
<dbReference type="Proteomes" id="UP000653644">
    <property type="component" value="Unassembled WGS sequence"/>
</dbReference>
<evidence type="ECO:0000256" key="4">
    <source>
        <dbReference type="ARBA" id="ARBA00022989"/>
    </source>
</evidence>
<feature type="transmembrane region" description="Helical" evidence="8">
    <location>
        <begin position="437"/>
        <end position="457"/>
    </location>
</feature>
<proteinExistence type="inferred from homology"/>
<reference evidence="11" key="1">
    <citation type="journal article" date="2019" name="Int. J. Syst. Evol. Microbiol.">
        <title>The Global Catalogue of Microorganisms (GCM) 10K type strain sequencing project: providing services to taxonomists for standard genome sequencing and annotation.</title>
        <authorList>
            <consortium name="The Broad Institute Genomics Platform"/>
            <consortium name="The Broad Institute Genome Sequencing Center for Infectious Disease"/>
            <person name="Wu L."/>
            <person name="Ma J."/>
        </authorList>
    </citation>
    <scope>NUCLEOTIDE SEQUENCE [LARGE SCALE GENOMIC DNA]</scope>
    <source>
        <strain evidence="11">JCM 4733</strain>
    </source>
</reference>
<sequence>MSSMRRLLTEAWDRTVASDPGLHRAHQALSAGVVISTTIGVEYLYSRIIGAGSHATLIALLLGTVVAFTGWTALGEPRAWIKVRTAAFFPLAILAGMLPSAAVGGHTDATLVVLVALLFLSVFIRRFGAPFFFYGNLMWIGFVFAAFLKLTVSEIPSLIFAVAISSSWALLLSLTLLRIEPARVLGRVQRAFGARARAVARACADLLESAPGEERSLIRLRSRQLRLAETALVIDGWSATADALPRGWTAAALRRRTLEAHLVVDALAAAAVSLRAAGGQEAQIAARIARHLAWNEYAAARELAAEAGGSAPSTTGDRSDLLRHFADTAREFAAFAAWDRTPPQVADVPDFSPTAPLVFGALPGSSAVARGVSARGHWSRLRDLSQTSRQAVQVAVAGTLAVVLGRLLSPDHYYWAVAAALLAFAGTATSAESVTKAGNAVVGTLLGLSSGIGLAVLTGGRTSGVLIVIVLSLTFGLYLSQVSYAFTAFFTTTAVVQLYSLLHELSADLLLLRLAETALGAAIGIFVALLVLPTNTRDTVRAARGRYFEAVAGPLRTVAEGPRDGAAGDSAPDLDAQLRLLDLRTQQLALVATPLTSLLGLPVIRGNDPRRGRYRMALYTDLSLQIRMVAATVSHVAADGPRAELVRTAGILADAAEALGAAPPRPGELPGEADRLLDEAEDRLRSVPLPEPPGPAHEAVRALLGTEQLLGRIAGSPDAGVARTPGSPFRSAGGPVRTGPASRQDH</sequence>
<evidence type="ECO:0000313" key="10">
    <source>
        <dbReference type="EMBL" id="GHA68276.1"/>
    </source>
</evidence>
<dbReference type="InterPro" id="IPR049453">
    <property type="entry name" value="Memb_transporter_dom"/>
</dbReference>
<feature type="transmembrane region" description="Helical" evidence="8">
    <location>
        <begin position="464"/>
        <end position="490"/>
    </location>
</feature>
<feature type="transmembrane region" description="Helical" evidence="8">
    <location>
        <begin position="510"/>
        <end position="532"/>
    </location>
</feature>
<feature type="transmembrane region" description="Helical" evidence="8">
    <location>
        <begin position="51"/>
        <end position="74"/>
    </location>
</feature>
<name>A0ABQ3DAM4_9ACTN</name>
<comment type="caution">
    <text evidence="10">The sequence shown here is derived from an EMBL/GenBank/DDBJ whole genome shotgun (WGS) entry which is preliminary data.</text>
</comment>
<evidence type="ECO:0000256" key="7">
    <source>
        <dbReference type="SAM" id="MobiDB-lite"/>
    </source>
</evidence>
<accession>A0ABQ3DAM4</accession>
<evidence type="ECO:0000256" key="6">
    <source>
        <dbReference type="ARBA" id="ARBA00043993"/>
    </source>
</evidence>
<evidence type="ECO:0000256" key="1">
    <source>
        <dbReference type="ARBA" id="ARBA00004651"/>
    </source>
</evidence>
<dbReference type="RefSeq" id="WP_189894587.1">
    <property type="nucleotide sequence ID" value="NZ_BMVN01000064.1"/>
</dbReference>
<evidence type="ECO:0000313" key="11">
    <source>
        <dbReference type="Proteomes" id="UP000653644"/>
    </source>
</evidence>